<evidence type="ECO:0000313" key="1">
    <source>
        <dbReference type="EMBL" id="KAH9369201.1"/>
    </source>
</evidence>
<protein>
    <submittedName>
        <fullName evidence="1">Uncharacterized protein</fullName>
    </submittedName>
</protein>
<name>A0A9J6G352_HAELO</name>
<evidence type="ECO:0000313" key="2">
    <source>
        <dbReference type="Proteomes" id="UP000821853"/>
    </source>
</evidence>
<sequence>MHSPPLVLLLQETRGTTPSINGYRAYFQPSILRDGKLEPTAQAAIFFSRNIRHCQLDTSAYCMAFQEVVAARIDLNSPQKIILVSLYLGPKTGRSNRGDFAWMTHLRSLFPGDAILIGGDLTLLTLSGDTLEIPPRELSWSMKPKQPTLPWLAILTFPLGRQLHSRQKGTTPDLTRTSHNFCSSWSCENNQWGSDHYSIWV</sequence>
<dbReference type="Proteomes" id="UP000821853">
    <property type="component" value="Chromosome 2"/>
</dbReference>
<dbReference type="Gene3D" id="3.60.10.10">
    <property type="entry name" value="Endonuclease/exonuclease/phosphatase"/>
    <property type="match status" value="1"/>
</dbReference>
<keyword evidence="2" id="KW-1185">Reference proteome</keyword>
<organism evidence="1 2">
    <name type="scientific">Haemaphysalis longicornis</name>
    <name type="common">Bush tick</name>
    <dbReference type="NCBI Taxonomy" id="44386"/>
    <lineage>
        <taxon>Eukaryota</taxon>
        <taxon>Metazoa</taxon>
        <taxon>Ecdysozoa</taxon>
        <taxon>Arthropoda</taxon>
        <taxon>Chelicerata</taxon>
        <taxon>Arachnida</taxon>
        <taxon>Acari</taxon>
        <taxon>Parasitiformes</taxon>
        <taxon>Ixodida</taxon>
        <taxon>Ixodoidea</taxon>
        <taxon>Ixodidae</taxon>
        <taxon>Haemaphysalinae</taxon>
        <taxon>Haemaphysalis</taxon>
    </lineage>
</organism>
<reference evidence="1 2" key="1">
    <citation type="journal article" date="2020" name="Cell">
        <title>Large-Scale Comparative Analyses of Tick Genomes Elucidate Their Genetic Diversity and Vector Capacities.</title>
        <authorList>
            <consortium name="Tick Genome and Microbiome Consortium (TIGMIC)"/>
            <person name="Jia N."/>
            <person name="Wang J."/>
            <person name="Shi W."/>
            <person name="Du L."/>
            <person name="Sun Y."/>
            <person name="Zhan W."/>
            <person name="Jiang J.F."/>
            <person name="Wang Q."/>
            <person name="Zhang B."/>
            <person name="Ji P."/>
            <person name="Bell-Sakyi L."/>
            <person name="Cui X.M."/>
            <person name="Yuan T.T."/>
            <person name="Jiang B.G."/>
            <person name="Yang W.F."/>
            <person name="Lam T.T."/>
            <person name="Chang Q.C."/>
            <person name="Ding S.J."/>
            <person name="Wang X.J."/>
            <person name="Zhu J.G."/>
            <person name="Ruan X.D."/>
            <person name="Zhao L."/>
            <person name="Wei J.T."/>
            <person name="Ye R.Z."/>
            <person name="Que T.C."/>
            <person name="Du C.H."/>
            <person name="Zhou Y.H."/>
            <person name="Cheng J.X."/>
            <person name="Dai P.F."/>
            <person name="Guo W.B."/>
            <person name="Han X.H."/>
            <person name="Huang E.J."/>
            <person name="Li L.F."/>
            <person name="Wei W."/>
            <person name="Gao Y.C."/>
            <person name="Liu J.Z."/>
            <person name="Shao H.Z."/>
            <person name="Wang X."/>
            <person name="Wang C.C."/>
            <person name="Yang T.C."/>
            <person name="Huo Q.B."/>
            <person name="Li W."/>
            <person name="Chen H.Y."/>
            <person name="Chen S.E."/>
            <person name="Zhou L.G."/>
            <person name="Ni X.B."/>
            <person name="Tian J.H."/>
            <person name="Sheng Y."/>
            <person name="Liu T."/>
            <person name="Pan Y.S."/>
            <person name="Xia L.Y."/>
            <person name="Li J."/>
            <person name="Zhao F."/>
            <person name="Cao W.C."/>
        </authorList>
    </citation>
    <scope>NUCLEOTIDE SEQUENCE [LARGE SCALE GENOMIC DNA]</scope>
    <source>
        <strain evidence="1">HaeL-2018</strain>
    </source>
</reference>
<dbReference type="EMBL" id="JABSTR010000004">
    <property type="protein sequence ID" value="KAH9369201.1"/>
    <property type="molecule type" value="Genomic_DNA"/>
</dbReference>
<dbReference type="AlphaFoldDB" id="A0A9J6G352"/>
<proteinExistence type="predicted"/>
<gene>
    <name evidence="1" type="ORF">HPB48_016916</name>
</gene>
<dbReference type="OMA" id="TSAYCMA"/>
<comment type="caution">
    <text evidence="1">The sequence shown here is derived from an EMBL/GenBank/DDBJ whole genome shotgun (WGS) entry which is preliminary data.</text>
</comment>
<dbReference type="SUPFAM" id="SSF56219">
    <property type="entry name" value="DNase I-like"/>
    <property type="match status" value="1"/>
</dbReference>
<accession>A0A9J6G352</accession>
<dbReference type="VEuPathDB" id="VectorBase:HLOH_059502"/>
<dbReference type="InterPro" id="IPR036691">
    <property type="entry name" value="Endo/exonu/phosph_ase_sf"/>
</dbReference>